<feature type="compositionally biased region" description="Low complexity" evidence="1">
    <location>
        <begin position="43"/>
        <end position="54"/>
    </location>
</feature>
<protein>
    <submittedName>
        <fullName evidence="2">Uncharacterized protein</fullName>
    </submittedName>
</protein>
<reference evidence="2 3" key="3">
    <citation type="submission" date="2019-11" db="EMBL/GenBank/DDBJ databases">
        <title>A de novo genome assembly of a pear dwarfing rootstock.</title>
        <authorList>
            <person name="Wang F."/>
            <person name="Wang J."/>
            <person name="Li S."/>
            <person name="Zhang Y."/>
            <person name="Fang M."/>
            <person name="Ma L."/>
            <person name="Zhao Y."/>
            <person name="Jiang S."/>
        </authorList>
    </citation>
    <scope>NUCLEOTIDE SEQUENCE [LARGE SCALE GENOMIC DNA]</scope>
    <source>
        <strain evidence="2">S2</strain>
        <tissue evidence="2">Leaf</tissue>
    </source>
</reference>
<name>A0A5N5I5D5_9ROSA</name>
<keyword evidence="3" id="KW-1185">Reference proteome</keyword>
<gene>
    <name evidence="2" type="ORF">D8674_008343</name>
</gene>
<dbReference type="EMBL" id="SMOL01000143">
    <property type="protein sequence ID" value="KAB2630824.1"/>
    <property type="molecule type" value="Genomic_DNA"/>
</dbReference>
<feature type="region of interest" description="Disordered" evidence="1">
    <location>
        <begin position="1"/>
        <end position="54"/>
    </location>
</feature>
<accession>A0A5N5I5D5</accession>
<reference evidence="2 3" key="1">
    <citation type="submission" date="2019-09" db="EMBL/GenBank/DDBJ databases">
        <authorList>
            <person name="Ou C."/>
        </authorList>
    </citation>
    <scope>NUCLEOTIDE SEQUENCE [LARGE SCALE GENOMIC DNA]</scope>
    <source>
        <strain evidence="2">S2</strain>
        <tissue evidence="2">Leaf</tissue>
    </source>
</reference>
<evidence type="ECO:0000256" key="1">
    <source>
        <dbReference type="SAM" id="MobiDB-lite"/>
    </source>
</evidence>
<reference evidence="3" key="2">
    <citation type="submission" date="2019-10" db="EMBL/GenBank/DDBJ databases">
        <title>A de novo genome assembly of a pear dwarfing rootstock.</title>
        <authorList>
            <person name="Wang F."/>
            <person name="Wang J."/>
            <person name="Li S."/>
            <person name="Zhang Y."/>
            <person name="Fang M."/>
            <person name="Ma L."/>
            <person name="Zhao Y."/>
            <person name="Jiang S."/>
        </authorList>
    </citation>
    <scope>NUCLEOTIDE SEQUENCE [LARGE SCALE GENOMIC DNA]</scope>
</reference>
<evidence type="ECO:0000313" key="3">
    <source>
        <dbReference type="Proteomes" id="UP000327157"/>
    </source>
</evidence>
<comment type="caution">
    <text evidence="2">The sequence shown here is derived from an EMBL/GenBank/DDBJ whole genome shotgun (WGS) entry which is preliminary data.</text>
</comment>
<dbReference type="Proteomes" id="UP000327157">
    <property type="component" value="Chromosome 12"/>
</dbReference>
<organism evidence="2 3">
    <name type="scientific">Pyrus ussuriensis x Pyrus communis</name>
    <dbReference type="NCBI Taxonomy" id="2448454"/>
    <lineage>
        <taxon>Eukaryota</taxon>
        <taxon>Viridiplantae</taxon>
        <taxon>Streptophyta</taxon>
        <taxon>Embryophyta</taxon>
        <taxon>Tracheophyta</taxon>
        <taxon>Spermatophyta</taxon>
        <taxon>Magnoliopsida</taxon>
        <taxon>eudicotyledons</taxon>
        <taxon>Gunneridae</taxon>
        <taxon>Pentapetalae</taxon>
        <taxon>rosids</taxon>
        <taxon>fabids</taxon>
        <taxon>Rosales</taxon>
        <taxon>Rosaceae</taxon>
        <taxon>Amygdaloideae</taxon>
        <taxon>Maleae</taxon>
        <taxon>Pyrus</taxon>
    </lineage>
</organism>
<evidence type="ECO:0000313" key="2">
    <source>
        <dbReference type="EMBL" id="KAB2630824.1"/>
    </source>
</evidence>
<dbReference type="AlphaFoldDB" id="A0A5N5I5D5"/>
<proteinExistence type="predicted"/>
<sequence length="90" mass="9652">MSLRQEPTGTGDVHGIGVGLDSSFRSPHRQPTLCSSVPPFPSPVTSRSYNASSSPSSIVVANNLKAYMQIIDVPLILQLENNILGGFELR</sequence>